<dbReference type="NCBIfam" id="TIGR01571">
    <property type="entry name" value="A_thal_Cys_rich"/>
    <property type="match status" value="1"/>
</dbReference>
<dbReference type="EMBL" id="JAXUIC010000006">
    <property type="protein sequence ID" value="KAK4586019.1"/>
    <property type="molecule type" value="Genomic_DNA"/>
</dbReference>
<evidence type="ECO:0000313" key="2">
    <source>
        <dbReference type="Proteomes" id="UP001324115"/>
    </source>
</evidence>
<gene>
    <name evidence="1" type="ORF">RGQ29_023267</name>
</gene>
<sequence>MCSGGWQCLLSCVYRKKLRSKFGLPKEPCADCCVHCCFGPLALCQEYVELKHSGLDHSKGWVGPPNCPPTAPPQFPPLMYR</sequence>
<dbReference type="InterPro" id="IPR006461">
    <property type="entry name" value="PLAC_motif_containing"/>
</dbReference>
<dbReference type="AlphaFoldDB" id="A0AAN7F5X3"/>
<evidence type="ECO:0000313" key="1">
    <source>
        <dbReference type="EMBL" id="KAK4586019.1"/>
    </source>
</evidence>
<dbReference type="PANTHER" id="PTHR15907">
    <property type="entry name" value="DUF614 FAMILY PROTEIN-RELATED"/>
    <property type="match status" value="1"/>
</dbReference>
<name>A0AAN7F5X3_QUERU</name>
<dbReference type="Pfam" id="PF04749">
    <property type="entry name" value="PLAC8"/>
    <property type="match status" value="1"/>
</dbReference>
<protein>
    <recommendedName>
        <fullName evidence="3">PLAC8 family protein</fullName>
    </recommendedName>
</protein>
<evidence type="ECO:0008006" key="3">
    <source>
        <dbReference type="Google" id="ProtNLM"/>
    </source>
</evidence>
<proteinExistence type="predicted"/>
<accession>A0AAN7F5X3</accession>
<organism evidence="1 2">
    <name type="scientific">Quercus rubra</name>
    <name type="common">Northern red oak</name>
    <name type="synonym">Quercus borealis</name>
    <dbReference type="NCBI Taxonomy" id="3512"/>
    <lineage>
        <taxon>Eukaryota</taxon>
        <taxon>Viridiplantae</taxon>
        <taxon>Streptophyta</taxon>
        <taxon>Embryophyta</taxon>
        <taxon>Tracheophyta</taxon>
        <taxon>Spermatophyta</taxon>
        <taxon>Magnoliopsida</taxon>
        <taxon>eudicotyledons</taxon>
        <taxon>Gunneridae</taxon>
        <taxon>Pentapetalae</taxon>
        <taxon>rosids</taxon>
        <taxon>fabids</taxon>
        <taxon>Fagales</taxon>
        <taxon>Fagaceae</taxon>
        <taxon>Quercus</taxon>
    </lineage>
</organism>
<reference evidence="1 2" key="1">
    <citation type="journal article" date="2023" name="G3 (Bethesda)">
        <title>A haplotype-resolved chromosome-scale genome for Quercus rubra L. provides insights into the genetics of adaptive traits for red oak species.</title>
        <authorList>
            <person name="Kapoor B."/>
            <person name="Jenkins J."/>
            <person name="Schmutz J."/>
            <person name="Zhebentyayeva T."/>
            <person name="Kuelheim C."/>
            <person name="Coggeshall M."/>
            <person name="Heim C."/>
            <person name="Lasky J.R."/>
            <person name="Leites L."/>
            <person name="Islam-Faridi N."/>
            <person name="Romero-Severson J."/>
            <person name="DeLeo V.L."/>
            <person name="Lucas S.M."/>
            <person name="Lazic D."/>
            <person name="Gailing O."/>
            <person name="Carlson J."/>
            <person name="Staton M."/>
        </authorList>
    </citation>
    <scope>NUCLEOTIDE SEQUENCE [LARGE SCALE GENOMIC DNA]</scope>
    <source>
        <strain evidence="1">Pseudo-F2</strain>
    </source>
</reference>
<dbReference type="Proteomes" id="UP001324115">
    <property type="component" value="Unassembled WGS sequence"/>
</dbReference>
<comment type="caution">
    <text evidence="1">The sequence shown here is derived from an EMBL/GenBank/DDBJ whole genome shotgun (WGS) entry which is preliminary data.</text>
</comment>
<keyword evidence="2" id="KW-1185">Reference proteome</keyword>